<dbReference type="Proteomes" id="UP001165121">
    <property type="component" value="Unassembled WGS sequence"/>
</dbReference>
<protein>
    <submittedName>
        <fullName evidence="2">Unnamed protein product</fullName>
    </submittedName>
</protein>
<evidence type="ECO:0000256" key="1">
    <source>
        <dbReference type="SAM" id="MobiDB-lite"/>
    </source>
</evidence>
<accession>A0A9W6XX06</accession>
<evidence type="ECO:0000313" key="2">
    <source>
        <dbReference type="EMBL" id="GMF48962.1"/>
    </source>
</evidence>
<feature type="compositionally biased region" description="Low complexity" evidence="1">
    <location>
        <begin position="1"/>
        <end position="18"/>
    </location>
</feature>
<comment type="caution">
    <text evidence="2">The sequence shown here is derived from an EMBL/GenBank/DDBJ whole genome shotgun (WGS) entry which is preliminary data.</text>
</comment>
<feature type="region of interest" description="Disordered" evidence="1">
    <location>
        <begin position="1"/>
        <end position="21"/>
    </location>
</feature>
<evidence type="ECO:0000313" key="3">
    <source>
        <dbReference type="Proteomes" id="UP001165121"/>
    </source>
</evidence>
<dbReference type="OrthoDB" id="126166at2759"/>
<proteinExistence type="predicted"/>
<keyword evidence="3" id="KW-1185">Reference proteome</keyword>
<gene>
    <name evidence="2" type="ORF">Pfra01_001915400</name>
</gene>
<reference evidence="2" key="1">
    <citation type="submission" date="2023-04" db="EMBL/GenBank/DDBJ databases">
        <title>Phytophthora fragariaefolia NBRC 109709.</title>
        <authorList>
            <person name="Ichikawa N."/>
            <person name="Sato H."/>
            <person name="Tonouchi N."/>
        </authorList>
    </citation>
    <scope>NUCLEOTIDE SEQUENCE</scope>
    <source>
        <strain evidence="2">NBRC 109709</strain>
    </source>
</reference>
<name>A0A9W6XX06_9STRA</name>
<dbReference type="EMBL" id="BSXT01002439">
    <property type="protein sequence ID" value="GMF48962.1"/>
    <property type="molecule type" value="Genomic_DNA"/>
</dbReference>
<organism evidence="2 3">
    <name type="scientific">Phytophthora fragariaefolia</name>
    <dbReference type="NCBI Taxonomy" id="1490495"/>
    <lineage>
        <taxon>Eukaryota</taxon>
        <taxon>Sar</taxon>
        <taxon>Stramenopiles</taxon>
        <taxon>Oomycota</taxon>
        <taxon>Peronosporomycetes</taxon>
        <taxon>Peronosporales</taxon>
        <taxon>Peronosporaceae</taxon>
        <taxon>Phytophthora</taxon>
    </lineage>
</organism>
<dbReference type="AlphaFoldDB" id="A0A9W6XX06"/>
<sequence>MSSESATPSSEPATPSSAKKAVRQKFVAINDVVLLRAVNAFQPWRAPAGTANEILKVFEDIAVHCGADPDFGVGKPGLALCTRFSTLVINFNHDQCRSMRPPKALPVSLRNPPNRGSEF</sequence>